<comment type="caution">
    <text evidence="1">The sequence shown here is derived from an EMBL/GenBank/DDBJ whole genome shotgun (WGS) entry which is preliminary data.</text>
</comment>
<name>A0AAD1UIY3_EUPCR</name>
<reference evidence="1" key="1">
    <citation type="submission" date="2023-07" db="EMBL/GenBank/DDBJ databases">
        <authorList>
            <consortium name="AG Swart"/>
            <person name="Singh M."/>
            <person name="Singh A."/>
            <person name="Seah K."/>
            <person name="Emmerich C."/>
        </authorList>
    </citation>
    <scope>NUCLEOTIDE SEQUENCE</scope>
    <source>
        <strain evidence="1">DP1</strain>
    </source>
</reference>
<evidence type="ECO:0000313" key="2">
    <source>
        <dbReference type="Proteomes" id="UP001295684"/>
    </source>
</evidence>
<dbReference type="EMBL" id="CAMPGE010010756">
    <property type="protein sequence ID" value="CAI2369602.1"/>
    <property type="molecule type" value="Genomic_DNA"/>
</dbReference>
<dbReference type="Proteomes" id="UP001295684">
    <property type="component" value="Unassembled WGS sequence"/>
</dbReference>
<sequence length="313" mass="35936">MERNNYSARGNRSHTDRDYDDAYAYGIKPSYEINLNLLKQGALVLKNSIKCVDADIQNAGINKKKISENCKKQLEKLQSIVTSDLQTNDGSKLPVEQRVSNVSSHNFKIIRKKRKRMKKGFIKKVRNIFMSKNKKSIESVDNNMKYFTSVIRKTNHSVARVRADKNLTQDSERFQSNIHKGMNAFDRRGIKNSDKKVAVKVDYNTRVLKQYGKLVQCFDYRDRSASTQSNRVHTSLSNNHRDVPEAFIKRSSKNISFDLLPQTTLSSNPKAYTSGERLALAIQNSKHNLKSLRANLNLSKTKKPPKYLNSLFQ</sequence>
<proteinExistence type="predicted"/>
<protein>
    <submittedName>
        <fullName evidence="1">Uncharacterized protein</fullName>
    </submittedName>
</protein>
<organism evidence="1 2">
    <name type="scientific">Euplotes crassus</name>
    <dbReference type="NCBI Taxonomy" id="5936"/>
    <lineage>
        <taxon>Eukaryota</taxon>
        <taxon>Sar</taxon>
        <taxon>Alveolata</taxon>
        <taxon>Ciliophora</taxon>
        <taxon>Intramacronucleata</taxon>
        <taxon>Spirotrichea</taxon>
        <taxon>Hypotrichia</taxon>
        <taxon>Euplotida</taxon>
        <taxon>Euplotidae</taxon>
        <taxon>Moneuplotes</taxon>
    </lineage>
</organism>
<evidence type="ECO:0000313" key="1">
    <source>
        <dbReference type="EMBL" id="CAI2369602.1"/>
    </source>
</evidence>
<keyword evidence="2" id="KW-1185">Reference proteome</keyword>
<gene>
    <name evidence="1" type="ORF">ECRASSUSDP1_LOCUS10905</name>
</gene>
<dbReference type="AlphaFoldDB" id="A0AAD1UIY3"/>
<accession>A0AAD1UIY3</accession>